<dbReference type="InterPro" id="IPR006171">
    <property type="entry name" value="TOPRIM_dom"/>
</dbReference>
<accession>A0A1F6M474</accession>
<dbReference type="Pfam" id="PF02132">
    <property type="entry name" value="RecR_ZnF"/>
    <property type="match status" value="1"/>
</dbReference>
<sequence>MYPKSIQSLIHAFMKLPSVGPRTAERFVFHLLRSGKKEVAELTLALKNLMETVKSCEVCWDFSDQSPCMICRDTHRDARTIAVVALSHDVQAIERVKSYRGRYHVLRGVIHPDDEDSIHTLKIRELFDRVEQEDINEVILAFNPDMDGETTMMFLEKKLHMQKPTLKISRLARGLPMGSDIRYADDITLESALKHRTSSGDKIV</sequence>
<dbReference type="Gene3D" id="3.40.1360.10">
    <property type="match status" value="1"/>
</dbReference>
<dbReference type="InterPro" id="IPR023627">
    <property type="entry name" value="Rcmb_RecR"/>
</dbReference>
<keyword evidence="3 7" id="KW-0863">Zinc-finger</keyword>
<keyword evidence="2 7" id="KW-0227">DNA damage</keyword>
<dbReference type="PANTHER" id="PTHR30446">
    <property type="entry name" value="RECOMBINATION PROTEIN RECR"/>
    <property type="match status" value="1"/>
</dbReference>
<dbReference type="Pfam" id="PF21175">
    <property type="entry name" value="RecR_C"/>
    <property type="match status" value="1"/>
</dbReference>
<dbReference type="InterPro" id="IPR000093">
    <property type="entry name" value="DNA_Rcmb_RecR"/>
</dbReference>
<keyword evidence="1 7" id="KW-0479">Metal-binding</keyword>
<organism evidence="9 10">
    <name type="scientific">Candidatus Magasanikbacteria bacterium RIFCSPHIGHO2_02_FULL_47_14</name>
    <dbReference type="NCBI Taxonomy" id="1798680"/>
    <lineage>
        <taxon>Bacteria</taxon>
        <taxon>Candidatus Magasanikiibacteriota</taxon>
    </lineage>
</organism>
<dbReference type="InterPro" id="IPR015967">
    <property type="entry name" value="Rcmb_RecR_Znf"/>
</dbReference>
<dbReference type="EMBL" id="MFQB01000037">
    <property type="protein sequence ID" value="OGH66353.1"/>
    <property type="molecule type" value="Genomic_DNA"/>
</dbReference>
<dbReference type="CDD" id="cd01025">
    <property type="entry name" value="TOPRIM_recR"/>
    <property type="match status" value="1"/>
</dbReference>
<gene>
    <name evidence="7" type="primary">recR</name>
    <name evidence="9" type="ORF">A3J66_03385</name>
</gene>
<dbReference type="HAMAP" id="MF_00017">
    <property type="entry name" value="RecR"/>
    <property type="match status" value="1"/>
</dbReference>
<dbReference type="PROSITE" id="PS50880">
    <property type="entry name" value="TOPRIM"/>
    <property type="match status" value="1"/>
</dbReference>
<evidence type="ECO:0000256" key="3">
    <source>
        <dbReference type="ARBA" id="ARBA00022771"/>
    </source>
</evidence>
<keyword evidence="4 7" id="KW-0862">Zinc</keyword>
<dbReference type="STRING" id="1798680.A3J66_03385"/>
<dbReference type="SUPFAM" id="SSF111304">
    <property type="entry name" value="Recombination protein RecR"/>
    <property type="match status" value="1"/>
</dbReference>
<comment type="function">
    <text evidence="7">May play a role in DNA repair. It seems to be involved in an RecBC-independent recombinational process of DNA repair. It may act with RecF and RecO.</text>
</comment>
<evidence type="ECO:0000256" key="7">
    <source>
        <dbReference type="HAMAP-Rule" id="MF_00017"/>
    </source>
</evidence>
<dbReference type="PANTHER" id="PTHR30446:SF0">
    <property type="entry name" value="RECOMBINATION PROTEIN RECR"/>
    <property type="match status" value="1"/>
</dbReference>
<dbReference type="GO" id="GO:0008270">
    <property type="term" value="F:zinc ion binding"/>
    <property type="evidence" value="ECO:0007669"/>
    <property type="project" value="UniProtKB-KW"/>
</dbReference>
<protein>
    <recommendedName>
        <fullName evidence="7">Recombination protein RecR</fullName>
    </recommendedName>
</protein>
<name>A0A1F6M474_9BACT</name>
<dbReference type="Proteomes" id="UP000176282">
    <property type="component" value="Unassembled WGS sequence"/>
</dbReference>
<dbReference type="InterPro" id="IPR034137">
    <property type="entry name" value="TOPRIM_RecR"/>
</dbReference>
<reference evidence="9 10" key="1">
    <citation type="journal article" date="2016" name="Nat. Commun.">
        <title>Thousands of microbial genomes shed light on interconnected biogeochemical processes in an aquifer system.</title>
        <authorList>
            <person name="Anantharaman K."/>
            <person name="Brown C.T."/>
            <person name="Hug L.A."/>
            <person name="Sharon I."/>
            <person name="Castelle C.J."/>
            <person name="Probst A.J."/>
            <person name="Thomas B.C."/>
            <person name="Singh A."/>
            <person name="Wilkins M.J."/>
            <person name="Karaoz U."/>
            <person name="Brodie E.L."/>
            <person name="Williams K.H."/>
            <person name="Hubbard S.S."/>
            <person name="Banfield J.F."/>
        </authorList>
    </citation>
    <scope>NUCLEOTIDE SEQUENCE [LARGE SCALE GENOMIC DNA]</scope>
</reference>
<dbReference type="GO" id="GO:0006281">
    <property type="term" value="P:DNA repair"/>
    <property type="evidence" value="ECO:0007669"/>
    <property type="project" value="UniProtKB-UniRule"/>
</dbReference>
<evidence type="ECO:0000256" key="1">
    <source>
        <dbReference type="ARBA" id="ARBA00022723"/>
    </source>
</evidence>
<dbReference type="NCBIfam" id="TIGR00615">
    <property type="entry name" value="recR"/>
    <property type="match status" value="1"/>
</dbReference>
<evidence type="ECO:0000256" key="4">
    <source>
        <dbReference type="ARBA" id="ARBA00022833"/>
    </source>
</evidence>
<evidence type="ECO:0000313" key="9">
    <source>
        <dbReference type="EMBL" id="OGH66353.1"/>
    </source>
</evidence>
<dbReference type="GO" id="GO:0006310">
    <property type="term" value="P:DNA recombination"/>
    <property type="evidence" value="ECO:0007669"/>
    <property type="project" value="UniProtKB-UniRule"/>
</dbReference>
<evidence type="ECO:0000313" key="10">
    <source>
        <dbReference type="Proteomes" id="UP000176282"/>
    </source>
</evidence>
<comment type="caution">
    <text evidence="9">The sequence shown here is derived from an EMBL/GenBank/DDBJ whole genome shotgun (WGS) entry which is preliminary data.</text>
</comment>
<feature type="zinc finger region" description="C4-type" evidence="7">
    <location>
        <begin position="56"/>
        <end position="71"/>
    </location>
</feature>
<keyword evidence="5 7" id="KW-0233">DNA recombination</keyword>
<evidence type="ECO:0000256" key="5">
    <source>
        <dbReference type="ARBA" id="ARBA00023172"/>
    </source>
</evidence>
<dbReference type="GO" id="GO:0003677">
    <property type="term" value="F:DNA binding"/>
    <property type="evidence" value="ECO:0007669"/>
    <property type="project" value="UniProtKB-UniRule"/>
</dbReference>
<dbReference type="Pfam" id="PF21176">
    <property type="entry name" value="RecR_HhH"/>
    <property type="match status" value="1"/>
</dbReference>
<dbReference type="Pfam" id="PF13662">
    <property type="entry name" value="Toprim_4"/>
    <property type="match status" value="1"/>
</dbReference>
<dbReference type="Gene3D" id="1.10.8.420">
    <property type="entry name" value="RecR Domain 1"/>
    <property type="match status" value="1"/>
</dbReference>
<keyword evidence="6 7" id="KW-0234">DNA repair</keyword>
<proteinExistence type="inferred from homology"/>
<dbReference type="PROSITE" id="PS01300">
    <property type="entry name" value="RECR"/>
    <property type="match status" value="1"/>
</dbReference>
<evidence type="ECO:0000259" key="8">
    <source>
        <dbReference type="PROSITE" id="PS50880"/>
    </source>
</evidence>
<feature type="domain" description="Toprim" evidence="8">
    <location>
        <begin position="79"/>
        <end position="176"/>
    </location>
</feature>
<evidence type="ECO:0000256" key="6">
    <source>
        <dbReference type="ARBA" id="ARBA00023204"/>
    </source>
</evidence>
<comment type="similarity">
    <text evidence="7">Belongs to the RecR family.</text>
</comment>
<evidence type="ECO:0000256" key="2">
    <source>
        <dbReference type="ARBA" id="ARBA00022763"/>
    </source>
</evidence>
<dbReference type="AlphaFoldDB" id="A0A1F6M474"/>